<comment type="function">
    <text evidence="5 6">Associates with the EF-Tu.GDP complex and induces the exchange of GDP to GTP. It remains bound to the aminoacyl-tRNA.EF-Tu.GTP complex up to the GTP hydrolysis stage on the ribosome.</text>
</comment>
<organism evidence="9">
    <name type="scientific">candidate division CPR3 bacterium</name>
    <dbReference type="NCBI Taxonomy" id="2268181"/>
    <lineage>
        <taxon>Bacteria</taxon>
        <taxon>Bacteria division CPR3</taxon>
    </lineage>
</organism>
<evidence type="ECO:0000256" key="1">
    <source>
        <dbReference type="ARBA" id="ARBA00005532"/>
    </source>
</evidence>
<evidence type="ECO:0000256" key="4">
    <source>
        <dbReference type="ARBA" id="ARBA00022917"/>
    </source>
</evidence>
<gene>
    <name evidence="5 9" type="primary">tsf</name>
    <name evidence="9" type="ORF">ENT43_00700</name>
</gene>
<evidence type="ECO:0000256" key="3">
    <source>
        <dbReference type="ARBA" id="ARBA00022768"/>
    </source>
</evidence>
<evidence type="ECO:0000259" key="8">
    <source>
        <dbReference type="Pfam" id="PF00889"/>
    </source>
</evidence>
<reference evidence="9" key="1">
    <citation type="journal article" date="2020" name="mSystems">
        <title>Genome- and Community-Level Interaction Insights into Carbon Utilization and Element Cycling Functions of Hydrothermarchaeota in Hydrothermal Sediment.</title>
        <authorList>
            <person name="Zhou Z."/>
            <person name="Liu Y."/>
            <person name="Xu W."/>
            <person name="Pan J."/>
            <person name="Luo Z.H."/>
            <person name="Li M."/>
        </authorList>
    </citation>
    <scope>NUCLEOTIDE SEQUENCE [LARGE SCALE GENOMIC DNA]</scope>
    <source>
        <strain evidence="9">SpSt-579</strain>
    </source>
</reference>
<keyword evidence="5" id="KW-0963">Cytoplasm</keyword>
<dbReference type="HAMAP" id="MF_00050">
    <property type="entry name" value="EF_Ts"/>
    <property type="match status" value="1"/>
</dbReference>
<evidence type="ECO:0000256" key="5">
    <source>
        <dbReference type="HAMAP-Rule" id="MF_00050"/>
    </source>
</evidence>
<evidence type="ECO:0000313" key="9">
    <source>
        <dbReference type="EMBL" id="HGT70762.1"/>
    </source>
</evidence>
<dbReference type="InterPro" id="IPR001816">
    <property type="entry name" value="Transl_elong_EFTs/EF1B"/>
</dbReference>
<dbReference type="FunFam" id="1.10.8.10:FF:000001">
    <property type="entry name" value="Elongation factor Ts"/>
    <property type="match status" value="1"/>
</dbReference>
<dbReference type="Gene3D" id="3.30.479.20">
    <property type="entry name" value="Elongation factor Ts, dimerisation domain"/>
    <property type="match status" value="1"/>
</dbReference>
<dbReference type="InterPro" id="IPR036402">
    <property type="entry name" value="EF-Ts_dimer_sf"/>
</dbReference>
<evidence type="ECO:0000256" key="6">
    <source>
        <dbReference type="RuleBase" id="RU000642"/>
    </source>
</evidence>
<sequence length="161" mass="17829">MSKEITISAKDVQEIRNETGLGVMDIKNALEQAGGNKEKALEILKEKAGEKMEKRAGRATGQGKIGAYVHGDGKSACMVEVGCETDFVAKNEYFIAFVKDLTLQIISMKPINIEELLDQDFIKDSKKKISDLLKEIVAKTGENIEIKRFTVYEIANDPITC</sequence>
<dbReference type="AlphaFoldDB" id="A0A7C4R233"/>
<dbReference type="Gene3D" id="1.10.8.10">
    <property type="entry name" value="DNA helicase RuvA subunit, C-terminal domain"/>
    <property type="match status" value="1"/>
</dbReference>
<evidence type="ECO:0000256" key="2">
    <source>
        <dbReference type="ARBA" id="ARBA00016956"/>
    </source>
</evidence>
<dbReference type="InterPro" id="IPR018101">
    <property type="entry name" value="Transl_elong_Ts_CS"/>
</dbReference>
<feature type="region of interest" description="Involved in Mg(2+) ion dislocation from EF-Tu" evidence="5">
    <location>
        <begin position="85"/>
        <end position="88"/>
    </location>
</feature>
<comment type="subcellular location">
    <subcellularLocation>
        <location evidence="5 7">Cytoplasm</location>
    </subcellularLocation>
</comment>
<dbReference type="Pfam" id="PF00889">
    <property type="entry name" value="EF_TS"/>
    <property type="match status" value="1"/>
</dbReference>
<dbReference type="PANTHER" id="PTHR11741">
    <property type="entry name" value="ELONGATION FACTOR TS"/>
    <property type="match status" value="1"/>
</dbReference>
<comment type="caution">
    <text evidence="9">The sequence shown here is derived from an EMBL/GenBank/DDBJ whole genome shotgun (WGS) entry which is preliminary data.</text>
</comment>
<name>A0A7C4R233_UNCC3</name>
<keyword evidence="4 5" id="KW-0648">Protein biosynthesis</keyword>
<proteinExistence type="inferred from homology"/>
<dbReference type="NCBIfam" id="TIGR00116">
    <property type="entry name" value="tsf"/>
    <property type="match status" value="1"/>
</dbReference>
<evidence type="ECO:0000256" key="7">
    <source>
        <dbReference type="RuleBase" id="RU000643"/>
    </source>
</evidence>
<dbReference type="PANTHER" id="PTHR11741:SF0">
    <property type="entry name" value="ELONGATION FACTOR TS, MITOCHONDRIAL"/>
    <property type="match status" value="1"/>
</dbReference>
<dbReference type="SUPFAM" id="SSF46934">
    <property type="entry name" value="UBA-like"/>
    <property type="match status" value="1"/>
</dbReference>
<dbReference type="GO" id="GO:0005737">
    <property type="term" value="C:cytoplasm"/>
    <property type="evidence" value="ECO:0007669"/>
    <property type="project" value="UniProtKB-SubCell"/>
</dbReference>
<protein>
    <recommendedName>
        <fullName evidence="2 5">Elongation factor Ts</fullName>
        <shortName evidence="5">EF-Ts</shortName>
    </recommendedName>
</protein>
<dbReference type="InterPro" id="IPR014039">
    <property type="entry name" value="Transl_elong_EFTs/EF1B_dimer"/>
</dbReference>
<accession>A0A7C4R233</accession>
<comment type="similarity">
    <text evidence="1 5 6">Belongs to the EF-Ts family.</text>
</comment>
<keyword evidence="3 5" id="KW-0251">Elongation factor</keyword>
<dbReference type="InterPro" id="IPR009060">
    <property type="entry name" value="UBA-like_sf"/>
</dbReference>
<dbReference type="PROSITE" id="PS01127">
    <property type="entry name" value="EF_TS_2"/>
    <property type="match status" value="1"/>
</dbReference>
<dbReference type="SUPFAM" id="SSF54713">
    <property type="entry name" value="Elongation factor Ts (EF-Ts), dimerisation domain"/>
    <property type="match status" value="1"/>
</dbReference>
<dbReference type="EMBL" id="DSYQ01000002">
    <property type="protein sequence ID" value="HGT70762.1"/>
    <property type="molecule type" value="Genomic_DNA"/>
</dbReference>
<dbReference type="GO" id="GO:0003746">
    <property type="term" value="F:translation elongation factor activity"/>
    <property type="evidence" value="ECO:0007669"/>
    <property type="project" value="UniProtKB-UniRule"/>
</dbReference>
<feature type="domain" description="Translation elongation factor EFTs/EF1B dimerisation" evidence="8">
    <location>
        <begin position="76"/>
        <end position="155"/>
    </location>
</feature>